<name>A0A0C3JNU7_PISTI</name>
<dbReference type="HOGENOM" id="CLU_1468769_0_0_1"/>
<dbReference type="InParanoid" id="A0A0C3JNU7"/>
<dbReference type="Proteomes" id="UP000054217">
    <property type="component" value="Unassembled WGS sequence"/>
</dbReference>
<dbReference type="AlphaFoldDB" id="A0A0C3JNU7"/>
<dbReference type="EMBL" id="KN831951">
    <property type="protein sequence ID" value="KIO10823.1"/>
    <property type="molecule type" value="Genomic_DNA"/>
</dbReference>
<reference evidence="2" key="2">
    <citation type="submission" date="2015-01" db="EMBL/GenBank/DDBJ databases">
        <title>Evolutionary Origins and Diversification of the Mycorrhizal Mutualists.</title>
        <authorList>
            <consortium name="DOE Joint Genome Institute"/>
            <consortium name="Mycorrhizal Genomics Consortium"/>
            <person name="Kohler A."/>
            <person name="Kuo A."/>
            <person name="Nagy L.G."/>
            <person name="Floudas D."/>
            <person name="Copeland A."/>
            <person name="Barry K.W."/>
            <person name="Cichocki N."/>
            <person name="Veneault-Fourrey C."/>
            <person name="LaButti K."/>
            <person name="Lindquist E.A."/>
            <person name="Lipzen A."/>
            <person name="Lundell T."/>
            <person name="Morin E."/>
            <person name="Murat C."/>
            <person name="Riley R."/>
            <person name="Ohm R."/>
            <person name="Sun H."/>
            <person name="Tunlid A."/>
            <person name="Henrissat B."/>
            <person name="Grigoriev I.V."/>
            <person name="Hibbett D.S."/>
            <person name="Martin F."/>
        </authorList>
    </citation>
    <scope>NUCLEOTIDE SEQUENCE [LARGE SCALE GENOMIC DNA]</scope>
    <source>
        <strain evidence="2">Marx 270</strain>
    </source>
</reference>
<reference evidence="1 2" key="1">
    <citation type="submission" date="2014-04" db="EMBL/GenBank/DDBJ databases">
        <authorList>
            <consortium name="DOE Joint Genome Institute"/>
            <person name="Kuo A."/>
            <person name="Kohler A."/>
            <person name="Costa M.D."/>
            <person name="Nagy L.G."/>
            <person name="Floudas D."/>
            <person name="Copeland A."/>
            <person name="Barry K.W."/>
            <person name="Cichocki N."/>
            <person name="Veneault-Fourrey C."/>
            <person name="LaButti K."/>
            <person name="Lindquist E.A."/>
            <person name="Lipzen A."/>
            <person name="Lundell T."/>
            <person name="Morin E."/>
            <person name="Murat C."/>
            <person name="Sun H."/>
            <person name="Tunlid A."/>
            <person name="Henrissat B."/>
            <person name="Grigoriev I.V."/>
            <person name="Hibbett D.S."/>
            <person name="Martin F."/>
            <person name="Nordberg H.P."/>
            <person name="Cantor M.N."/>
            <person name="Hua S.X."/>
        </authorList>
    </citation>
    <scope>NUCLEOTIDE SEQUENCE [LARGE SCALE GENOMIC DNA]</scope>
    <source>
        <strain evidence="1 2">Marx 270</strain>
    </source>
</reference>
<protein>
    <submittedName>
        <fullName evidence="1">Uncharacterized protein</fullName>
    </submittedName>
</protein>
<sequence length="184" mass="20791">MFNVQTWMNLGDLYFDGRLNGRSESFSRPFRFQIDPGCARLASVSTDRTDQSFFVRLGKISAFEITTEPFEGRNSSLCEQHSSVLLRSLYRLFSICHTQHSTSTYEDTTVPSFAALITLDFSILQRGALSGNRPVFLQVAAPGRLLEILVRVGFTLIHYELCYFPSERQSGHFACAETLHSSTQ</sequence>
<organism evidence="1 2">
    <name type="scientific">Pisolithus tinctorius Marx 270</name>
    <dbReference type="NCBI Taxonomy" id="870435"/>
    <lineage>
        <taxon>Eukaryota</taxon>
        <taxon>Fungi</taxon>
        <taxon>Dikarya</taxon>
        <taxon>Basidiomycota</taxon>
        <taxon>Agaricomycotina</taxon>
        <taxon>Agaricomycetes</taxon>
        <taxon>Agaricomycetidae</taxon>
        <taxon>Boletales</taxon>
        <taxon>Sclerodermatineae</taxon>
        <taxon>Pisolithaceae</taxon>
        <taxon>Pisolithus</taxon>
    </lineage>
</organism>
<evidence type="ECO:0000313" key="2">
    <source>
        <dbReference type="Proteomes" id="UP000054217"/>
    </source>
</evidence>
<gene>
    <name evidence="1" type="ORF">M404DRAFT_877201</name>
</gene>
<keyword evidence="2" id="KW-1185">Reference proteome</keyword>
<accession>A0A0C3JNU7</accession>
<proteinExistence type="predicted"/>
<evidence type="ECO:0000313" key="1">
    <source>
        <dbReference type="EMBL" id="KIO10823.1"/>
    </source>
</evidence>